<protein>
    <recommendedName>
        <fullName evidence="5">Transmembrane protein</fullName>
    </recommendedName>
</protein>
<reference evidence="3 4" key="1">
    <citation type="journal article" date="2024" name="Nat. Commun.">
        <title>Phylogenomics reveals the evolutionary origins of lichenization in chlorophyte algae.</title>
        <authorList>
            <person name="Puginier C."/>
            <person name="Libourel C."/>
            <person name="Otte J."/>
            <person name="Skaloud P."/>
            <person name="Haon M."/>
            <person name="Grisel S."/>
            <person name="Petersen M."/>
            <person name="Berrin J.G."/>
            <person name="Delaux P.M."/>
            <person name="Dal Grande F."/>
            <person name="Keller J."/>
        </authorList>
    </citation>
    <scope>NUCLEOTIDE SEQUENCE [LARGE SCALE GENOMIC DNA]</scope>
    <source>
        <strain evidence="3 4">SAG 2036</strain>
    </source>
</reference>
<proteinExistence type="predicted"/>
<evidence type="ECO:0008006" key="5">
    <source>
        <dbReference type="Google" id="ProtNLM"/>
    </source>
</evidence>
<keyword evidence="4" id="KW-1185">Reference proteome</keyword>
<organism evidence="3 4">
    <name type="scientific">Symbiochloris irregularis</name>
    <dbReference type="NCBI Taxonomy" id="706552"/>
    <lineage>
        <taxon>Eukaryota</taxon>
        <taxon>Viridiplantae</taxon>
        <taxon>Chlorophyta</taxon>
        <taxon>core chlorophytes</taxon>
        <taxon>Trebouxiophyceae</taxon>
        <taxon>Trebouxiales</taxon>
        <taxon>Trebouxiaceae</taxon>
        <taxon>Symbiochloris</taxon>
    </lineage>
</organism>
<keyword evidence="2" id="KW-0812">Transmembrane</keyword>
<dbReference type="AlphaFoldDB" id="A0AAW1NVE9"/>
<evidence type="ECO:0000256" key="1">
    <source>
        <dbReference type="SAM" id="MobiDB-lite"/>
    </source>
</evidence>
<accession>A0AAW1NVE9</accession>
<feature type="region of interest" description="Disordered" evidence="1">
    <location>
        <begin position="1"/>
        <end position="26"/>
    </location>
</feature>
<feature type="compositionally biased region" description="Basic and acidic residues" evidence="1">
    <location>
        <begin position="101"/>
        <end position="110"/>
    </location>
</feature>
<comment type="caution">
    <text evidence="3">The sequence shown here is derived from an EMBL/GenBank/DDBJ whole genome shotgun (WGS) entry which is preliminary data.</text>
</comment>
<evidence type="ECO:0000313" key="4">
    <source>
        <dbReference type="Proteomes" id="UP001465755"/>
    </source>
</evidence>
<keyword evidence="2" id="KW-1133">Transmembrane helix</keyword>
<keyword evidence="2" id="KW-0472">Membrane</keyword>
<feature type="transmembrane region" description="Helical" evidence="2">
    <location>
        <begin position="119"/>
        <end position="152"/>
    </location>
</feature>
<sequence length="164" mass="16494">MASSAGSNSESSGAPEKDKNFMGKALGGVAGVGQNVGAGVGKVVGGAGKAVGGAGKTVIGAPKGIAGAMGGHGGSSKSRHAARSEEAELPDKVDAPQLNNDQEHPELAKRPPENEMKIAYIGIAVVLVTVAFRFHWAVLLLLALLAGGVYYYAQQHGNTKSSTS</sequence>
<feature type="compositionally biased region" description="Basic and acidic residues" evidence="1">
    <location>
        <begin position="82"/>
        <end position="94"/>
    </location>
</feature>
<gene>
    <name evidence="3" type="ORF">WJX73_004534</name>
</gene>
<dbReference type="EMBL" id="JALJOQ010000120">
    <property type="protein sequence ID" value="KAK9795955.1"/>
    <property type="molecule type" value="Genomic_DNA"/>
</dbReference>
<dbReference type="Proteomes" id="UP001465755">
    <property type="component" value="Unassembled WGS sequence"/>
</dbReference>
<name>A0AAW1NVE9_9CHLO</name>
<feature type="compositionally biased region" description="Low complexity" evidence="1">
    <location>
        <begin position="1"/>
        <end position="14"/>
    </location>
</feature>
<feature type="region of interest" description="Disordered" evidence="1">
    <location>
        <begin position="69"/>
        <end position="110"/>
    </location>
</feature>
<evidence type="ECO:0000256" key="2">
    <source>
        <dbReference type="SAM" id="Phobius"/>
    </source>
</evidence>
<evidence type="ECO:0000313" key="3">
    <source>
        <dbReference type="EMBL" id="KAK9795955.1"/>
    </source>
</evidence>